<protein>
    <recommendedName>
        <fullName evidence="3">Gas vesicle protein GvpG</fullName>
    </recommendedName>
</protein>
<dbReference type="Pfam" id="PF05120">
    <property type="entry name" value="GvpG"/>
    <property type="match status" value="1"/>
</dbReference>
<evidence type="ECO:0000313" key="2">
    <source>
        <dbReference type="Proteomes" id="UP000638313"/>
    </source>
</evidence>
<sequence length="72" mass="8215">MIGFVAWVLRRVVAEAERLHYDPAVVRAELAALEEDLTAGRIGEEEFSRREDALLDRLEEMSRRTAERDGTA</sequence>
<organism evidence="1 2">
    <name type="scientific">Streptomyces mashuensis</name>
    <dbReference type="NCBI Taxonomy" id="33904"/>
    <lineage>
        <taxon>Bacteria</taxon>
        <taxon>Bacillati</taxon>
        <taxon>Actinomycetota</taxon>
        <taxon>Actinomycetes</taxon>
        <taxon>Kitasatosporales</taxon>
        <taxon>Streptomycetaceae</taxon>
        <taxon>Streptomyces</taxon>
    </lineage>
</organism>
<proteinExistence type="predicted"/>
<comment type="caution">
    <text evidence="1">The sequence shown here is derived from an EMBL/GenBank/DDBJ whole genome shotgun (WGS) entry which is preliminary data.</text>
</comment>
<dbReference type="EMBL" id="BNBD01000010">
    <property type="protein sequence ID" value="GHF59985.1"/>
    <property type="molecule type" value="Genomic_DNA"/>
</dbReference>
<dbReference type="InterPro" id="IPR007804">
    <property type="entry name" value="GvpG"/>
</dbReference>
<gene>
    <name evidence="1" type="ORF">GCM10010218_46940</name>
</gene>
<accession>A0A919B6U5</accession>
<dbReference type="Proteomes" id="UP000638313">
    <property type="component" value="Unassembled WGS sequence"/>
</dbReference>
<reference evidence="1" key="1">
    <citation type="journal article" date="2014" name="Int. J. Syst. Evol. Microbiol.">
        <title>Complete genome sequence of Corynebacterium casei LMG S-19264T (=DSM 44701T), isolated from a smear-ripened cheese.</title>
        <authorList>
            <consortium name="US DOE Joint Genome Institute (JGI-PGF)"/>
            <person name="Walter F."/>
            <person name="Albersmeier A."/>
            <person name="Kalinowski J."/>
            <person name="Ruckert C."/>
        </authorList>
    </citation>
    <scope>NUCLEOTIDE SEQUENCE</scope>
    <source>
        <strain evidence="1">JCM 4059</strain>
    </source>
</reference>
<dbReference type="AlphaFoldDB" id="A0A919B6U5"/>
<name>A0A919B6U5_9ACTN</name>
<evidence type="ECO:0000313" key="1">
    <source>
        <dbReference type="EMBL" id="GHF59985.1"/>
    </source>
</evidence>
<reference evidence="1" key="2">
    <citation type="submission" date="2020-09" db="EMBL/GenBank/DDBJ databases">
        <authorList>
            <person name="Sun Q."/>
            <person name="Ohkuma M."/>
        </authorList>
    </citation>
    <scope>NUCLEOTIDE SEQUENCE</scope>
    <source>
        <strain evidence="1">JCM 4059</strain>
    </source>
</reference>
<keyword evidence="2" id="KW-1185">Reference proteome</keyword>
<evidence type="ECO:0008006" key="3">
    <source>
        <dbReference type="Google" id="ProtNLM"/>
    </source>
</evidence>
<dbReference type="RefSeq" id="WP_190131632.1">
    <property type="nucleotide sequence ID" value="NZ_BNBD01000010.1"/>
</dbReference>